<keyword evidence="1" id="KW-0472">Membrane</keyword>
<keyword evidence="1" id="KW-1133">Transmembrane helix</keyword>
<dbReference type="Gene3D" id="2.40.50.660">
    <property type="match status" value="1"/>
</dbReference>
<sequence>MDVGSFSEFDDTFGFGMVAFFVFFFGILALVLAVFATIIVKGLLQWNRNNNSPLLTVPAVVVAKRRHNSRNENGSSTWYYLTFELQGHERVELPVHGHQWGTLVEGDRGRLTYQGTRYKGFDRTPQDR</sequence>
<comment type="caution">
    <text evidence="2">The sequence shown here is derived from an EMBL/GenBank/DDBJ whole genome shotgun (WGS) entry which is preliminary data.</text>
</comment>
<dbReference type="Pfam" id="PF10694">
    <property type="entry name" value="DUF2500"/>
    <property type="match status" value="1"/>
</dbReference>
<proteinExistence type="predicted"/>
<reference evidence="2" key="1">
    <citation type="submission" date="2021-11" db="EMBL/GenBank/DDBJ databases">
        <title>Streptomyces corallinus and Kineosporia corallina sp. nov., two new coral-derived marine actinobacteria.</title>
        <authorList>
            <person name="Buangrab K."/>
            <person name="Sutthacheep M."/>
            <person name="Yeemin T."/>
            <person name="Harunari E."/>
            <person name="Igarashi Y."/>
            <person name="Sripreechasak P."/>
            <person name="Kanchanasin P."/>
            <person name="Tanasupawat S."/>
            <person name="Phongsopitanun W."/>
        </authorList>
    </citation>
    <scope>NUCLEOTIDE SEQUENCE</scope>
    <source>
        <strain evidence="2">JCM 31032</strain>
    </source>
</reference>
<accession>A0A9X1NI03</accession>
<evidence type="ECO:0000313" key="3">
    <source>
        <dbReference type="Proteomes" id="UP001138997"/>
    </source>
</evidence>
<evidence type="ECO:0000313" key="2">
    <source>
        <dbReference type="EMBL" id="MCD5314131.1"/>
    </source>
</evidence>
<keyword evidence="1" id="KW-0812">Transmembrane</keyword>
<dbReference type="EMBL" id="JAJOMB010000015">
    <property type="protein sequence ID" value="MCD5314131.1"/>
    <property type="molecule type" value="Genomic_DNA"/>
</dbReference>
<dbReference type="AlphaFoldDB" id="A0A9X1NI03"/>
<protein>
    <submittedName>
        <fullName evidence="2">DUF2500 domain-containing protein</fullName>
    </submittedName>
</protein>
<dbReference type="Proteomes" id="UP001138997">
    <property type="component" value="Unassembled WGS sequence"/>
</dbReference>
<organism evidence="2 3">
    <name type="scientific">Kineosporia babensis</name>
    <dbReference type="NCBI Taxonomy" id="499548"/>
    <lineage>
        <taxon>Bacteria</taxon>
        <taxon>Bacillati</taxon>
        <taxon>Actinomycetota</taxon>
        <taxon>Actinomycetes</taxon>
        <taxon>Kineosporiales</taxon>
        <taxon>Kineosporiaceae</taxon>
        <taxon>Kineosporia</taxon>
    </lineage>
</organism>
<evidence type="ECO:0000256" key="1">
    <source>
        <dbReference type="SAM" id="Phobius"/>
    </source>
</evidence>
<gene>
    <name evidence="2" type="ORF">LR394_24790</name>
</gene>
<dbReference type="RefSeq" id="WP_231446403.1">
    <property type="nucleotide sequence ID" value="NZ_JAJOMB010000015.1"/>
</dbReference>
<dbReference type="InterPro" id="IPR019635">
    <property type="entry name" value="DUF2500"/>
</dbReference>
<name>A0A9X1NI03_9ACTN</name>
<keyword evidence="3" id="KW-1185">Reference proteome</keyword>
<feature type="transmembrane region" description="Helical" evidence="1">
    <location>
        <begin position="12"/>
        <end position="40"/>
    </location>
</feature>